<keyword evidence="3" id="KW-1185">Reference proteome</keyword>
<dbReference type="GeneID" id="136812260"/>
<dbReference type="AlphaFoldDB" id="A0A7M5WRP8"/>
<feature type="compositionally biased region" description="Polar residues" evidence="1">
    <location>
        <begin position="484"/>
        <end position="502"/>
    </location>
</feature>
<dbReference type="PANTHER" id="PTHR31191">
    <property type="entry name" value="CENTROSOMAL PROTEIN CEP126"/>
    <property type="match status" value="1"/>
</dbReference>
<feature type="compositionally biased region" description="Polar residues" evidence="1">
    <location>
        <begin position="214"/>
        <end position="226"/>
    </location>
</feature>
<proteinExistence type="predicted"/>
<dbReference type="EnsemblMetazoa" id="CLYHEMT006916.1">
    <property type="protein sequence ID" value="CLYHEMP006916.1"/>
    <property type="gene ID" value="CLYHEMG006916"/>
</dbReference>
<feature type="region of interest" description="Disordered" evidence="1">
    <location>
        <begin position="1"/>
        <end position="34"/>
    </location>
</feature>
<dbReference type="GO" id="GO:0007052">
    <property type="term" value="P:mitotic spindle organization"/>
    <property type="evidence" value="ECO:0007669"/>
    <property type="project" value="InterPro"/>
</dbReference>
<feature type="compositionally biased region" description="Polar residues" evidence="1">
    <location>
        <begin position="124"/>
        <end position="139"/>
    </location>
</feature>
<feature type="region of interest" description="Disordered" evidence="1">
    <location>
        <begin position="111"/>
        <end position="140"/>
    </location>
</feature>
<feature type="compositionally biased region" description="Basic and acidic residues" evidence="1">
    <location>
        <begin position="369"/>
        <end position="398"/>
    </location>
</feature>
<evidence type="ECO:0000313" key="3">
    <source>
        <dbReference type="Proteomes" id="UP000594262"/>
    </source>
</evidence>
<accession>A0A7M5WRP8</accession>
<feature type="region of interest" description="Disordered" evidence="1">
    <location>
        <begin position="662"/>
        <end position="706"/>
    </location>
</feature>
<feature type="compositionally biased region" description="Polar residues" evidence="1">
    <location>
        <begin position="511"/>
        <end position="531"/>
    </location>
</feature>
<dbReference type="OrthoDB" id="5978573at2759"/>
<evidence type="ECO:0000313" key="2">
    <source>
        <dbReference type="EnsemblMetazoa" id="CLYHEMP006916.1"/>
    </source>
</evidence>
<evidence type="ECO:0000256" key="1">
    <source>
        <dbReference type="SAM" id="MobiDB-lite"/>
    </source>
</evidence>
<reference evidence="2" key="1">
    <citation type="submission" date="2021-01" db="UniProtKB">
        <authorList>
            <consortium name="EnsemblMetazoa"/>
        </authorList>
    </citation>
    <scope>IDENTIFICATION</scope>
</reference>
<dbReference type="RefSeq" id="XP_066924849.1">
    <property type="nucleotide sequence ID" value="XM_067068748.1"/>
</dbReference>
<dbReference type="InterPro" id="IPR028257">
    <property type="entry name" value="CEP126"/>
</dbReference>
<dbReference type="GO" id="GO:0097546">
    <property type="term" value="C:ciliary base"/>
    <property type="evidence" value="ECO:0007669"/>
    <property type="project" value="InterPro"/>
</dbReference>
<organism evidence="2 3">
    <name type="scientific">Clytia hemisphaerica</name>
    <dbReference type="NCBI Taxonomy" id="252671"/>
    <lineage>
        <taxon>Eukaryota</taxon>
        <taxon>Metazoa</taxon>
        <taxon>Cnidaria</taxon>
        <taxon>Hydrozoa</taxon>
        <taxon>Hydroidolina</taxon>
        <taxon>Leptothecata</taxon>
        <taxon>Obeliida</taxon>
        <taxon>Clytiidae</taxon>
        <taxon>Clytia</taxon>
    </lineage>
</organism>
<feature type="compositionally biased region" description="Polar residues" evidence="1">
    <location>
        <begin position="17"/>
        <end position="34"/>
    </location>
</feature>
<feature type="region of interest" description="Disordered" evidence="1">
    <location>
        <begin position="188"/>
        <end position="226"/>
    </location>
</feature>
<feature type="compositionally biased region" description="Polar residues" evidence="1">
    <location>
        <begin position="188"/>
        <end position="197"/>
    </location>
</feature>
<sequence length="840" mass="94828">MSARVPLYQRRVENTKPEPSTQITPSPSFTKVETPSITTEQLLDQLRQDALLPKYPSNEDFCYPDNVPIANQPSEKAMITDHSPNTQINAIENSSNNDTSFADSLIDSIESDDTEEPDKPQVPIISSASQSTNVTTNTISPPPSVTYVPSHTTLSYVPNFVPRNTATITNPYPGKSNIFTPSRPSNYVTKQENLNNPTTTSTTSHKQVDDQFRNESYSQPQQKTDTNTIEKYQMKSLGNKYDQSMQNHRAFEQPPFSTPVAKNTTHSDQFSHQSHQNYFSYVNHNPVHNSNSNVIKIHSDTVKPYLSDLLLEDRNNISEKQFEKQSYSDDDNDNDEPVFDQELDTQEDEFFKTIEASLASVTFNSVNNNKEKPTQDEMNKRPKNKPHGETESDSHIESHIIPTDSEKISTAVKDGTSIPVRVHSGNVRRGRIIVSANEKKRRTVSHFSPHPPPISKNESKVDFKSTSAPKKTNKETTQSKKHPSSPSTNAKKTPTKRNSFSSGHHMRQVYSPPTTTTLNKYSPRSKTTPSKDTNKPYRGTSPKSKPVQKQSSFTITKRDHNNNFLINNNNNNIAYYNDHVKQKQPSPQTPRKNSDYLSKQNRIALDKTPTDEEINKLWANVRNCLSTEAPEQAYSDTAFIAPKRVHHQRTFSGSLVRRVSNDSSLYQGGGNHHQATSNRRYGSHEALNRPNSNSSSSSSASSFSNRHALLPQRSNRILSPKLVIDRNSNLSNNSNTYFTRKKDHALSSHHKKDKEVTESMATFLALEELCNEQSLTPRQTEAVFKVSKSLIKKQMHAEESTKGLSALSIEERKVMDSLDRINDKLKRQDELQRTLSAKGR</sequence>
<feature type="compositionally biased region" description="Low complexity" evidence="1">
    <location>
        <begin position="691"/>
        <end position="705"/>
    </location>
</feature>
<dbReference type="Proteomes" id="UP000594262">
    <property type="component" value="Unplaced"/>
</dbReference>
<protein>
    <submittedName>
        <fullName evidence="2">Uncharacterized protein</fullName>
    </submittedName>
</protein>
<dbReference type="GO" id="GO:1905515">
    <property type="term" value="P:non-motile cilium assembly"/>
    <property type="evidence" value="ECO:0007669"/>
    <property type="project" value="InterPro"/>
</dbReference>
<dbReference type="PANTHER" id="PTHR31191:SF4">
    <property type="entry name" value="CENTROSOMAL PROTEIN OF 126 KDA"/>
    <property type="match status" value="1"/>
</dbReference>
<dbReference type="GO" id="GO:0005813">
    <property type="term" value="C:centrosome"/>
    <property type="evidence" value="ECO:0007669"/>
    <property type="project" value="InterPro"/>
</dbReference>
<feature type="compositionally biased region" description="Low complexity" evidence="1">
    <location>
        <begin position="541"/>
        <end position="552"/>
    </location>
</feature>
<name>A0A7M5WRP8_9CNID</name>
<feature type="region of interest" description="Disordered" evidence="1">
    <location>
        <begin position="364"/>
        <end position="570"/>
    </location>
</feature>
<dbReference type="GO" id="GO:0031122">
    <property type="term" value="P:cytoplasmic microtubule organization"/>
    <property type="evidence" value="ECO:0007669"/>
    <property type="project" value="InterPro"/>
</dbReference>